<dbReference type="PANTHER" id="PTHR37299:SF1">
    <property type="entry name" value="STAGE 0 SPORULATION PROTEIN A HOMOLOG"/>
    <property type="match status" value="1"/>
</dbReference>
<dbReference type="InterPro" id="IPR046947">
    <property type="entry name" value="LytR-like"/>
</dbReference>
<keyword evidence="2" id="KW-0418">Kinase</keyword>
<proteinExistence type="predicted"/>
<dbReference type="Gene3D" id="3.30.450.20">
    <property type="entry name" value="PAS domain"/>
    <property type="match status" value="1"/>
</dbReference>
<dbReference type="SUPFAM" id="SSF55785">
    <property type="entry name" value="PYP-like sensor domain (PAS domain)"/>
    <property type="match status" value="1"/>
</dbReference>
<comment type="caution">
    <text evidence="2">The sequence shown here is derived from an EMBL/GenBank/DDBJ whole genome shotgun (WGS) entry which is preliminary data.</text>
</comment>
<dbReference type="GO" id="GO:0000156">
    <property type="term" value="F:phosphorelay response regulator activity"/>
    <property type="evidence" value="ECO:0007669"/>
    <property type="project" value="InterPro"/>
</dbReference>
<sequence>MAETQAARPSSPAAQSFEYRLQRTPVGVVLLNADLTIRSVNPVAMRLLAPPGQKLAGVDILSLHPDEAREKVAFLIERARTSADGTSSLVVTTAMGSLIAKISRLEESPDGPVEGFCMMIHALAEAPVMGRTRADDADALAVEGLAVAGEAAMKALCPLMKLPLVQGKGDLISLIDVNEVVCLVAQGHYAEARTLHFSAFCPRPLADLERRLDPALFVRVHRRYLVNIRHVRAATREDGAWHLVMADTARTRVPVSRGKVEAIRRLLAV</sequence>
<dbReference type="GO" id="GO:0003677">
    <property type="term" value="F:DNA binding"/>
    <property type="evidence" value="ECO:0007669"/>
    <property type="project" value="InterPro"/>
</dbReference>
<dbReference type="InterPro" id="IPR007492">
    <property type="entry name" value="LytTR_DNA-bd_dom"/>
</dbReference>
<dbReference type="RefSeq" id="WP_138401253.1">
    <property type="nucleotide sequence ID" value="NZ_JBAFVI010000003.1"/>
</dbReference>
<dbReference type="Gene3D" id="2.40.50.1020">
    <property type="entry name" value="LytTr DNA-binding domain"/>
    <property type="match status" value="1"/>
</dbReference>
<keyword evidence="2" id="KW-0808">Transferase</keyword>
<dbReference type="PROSITE" id="PS50930">
    <property type="entry name" value="HTH_LYTTR"/>
    <property type="match status" value="1"/>
</dbReference>
<dbReference type="AlphaFoldDB" id="A0A6C1KAR3"/>
<dbReference type="PANTHER" id="PTHR37299">
    <property type="entry name" value="TRANSCRIPTIONAL REGULATOR-RELATED"/>
    <property type="match status" value="1"/>
</dbReference>
<protein>
    <submittedName>
        <fullName evidence="2">Histidine kinase</fullName>
    </submittedName>
</protein>
<accession>A0A6C1KAR3</accession>
<dbReference type="Pfam" id="PF04397">
    <property type="entry name" value="LytTR"/>
    <property type="match status" value="1"/>
</dbReference>
<evidence type="ECO:0000313" key="2">
    <source>
        <dbReference type="EMBL" id="TLX41212.1"/>
    </source>
</evidence>
<name>A0A6C1KAR3_XANAU</name>
<organism evidence="2 3">
    <name type="scientific">Xanthobacter autotrophicus</name>
    <dbReference type="NCBI Taxonomy" id="280"/>
    <lineage>
        <taxon>Bacteria</taxon>
        <taxon>Pseudomonadati</taxon>
        <taxon>Pseudomonadota</taxon>
        <taxon>Alphaproteobacteria</taxon>
        <taxon>Hyphomicrobiales</taxon>
        <taxon>Xanthobacteraceae</taxon>
        <taxon>Xanthobacter</taxon>
    </lineage>
</organism>
<evidence type="ECO:0000313" key="3">
    <source>
        <dbReference type="Proteomes" id="UP000305131"/>
    </source>
</evidence>
<feature type="domain" description="HTH LytTR-type" evidence="1">
    <location>
        <begin position="168"/>
        <end position="269"/>
    </location>
</feature>
<evidence type="ECO:0000259" key="1">
    <source>
        <dbReference type="PROSITE" id="PS50930"/>
    </source>
</evidence>
<dbReference type="GO" id="GO:0016301">
    <property type="term" value="F:kinase activity"/>
    <property type="evidence" value="ECO:0007669"/>
    <property type="project" value="UniProtKB-KW"/>
</dbReference>
<gene>
    <name evidence="2" type="ORF">FBQ73_20010</name>
</gene>
<dbReference type="Proteomes" id="UP000305131">
    <property type="component" value="Unassembled WGS sequence"/>
</dbReference>
<dbReference type="EMBL" id="VAUP01000038">
    <property type="protein sequence ID" value="TLX41212.1"/>
    <property type="molecule type" value="Genomic_DNA"/>
</dbReference>
<dbReference type="OrthoDB" id="9781059at2"/>
<reference evidence="2 3" key="1">
    <citation type="submission" date="2019-05" db="EMBL/GenBank/DDBJ databases">
        <authorList>
            <person name="Zhou X."/>
        </authorList>
    </citation>
    <scope>NUCLEOTIDE SEQUENCE [LARGE SCALE GENOMIC DNA]</scope>
    <source>
        <strain evidence="2 3">DSM 432</strain>
    </source>
</reference>
<dbReference type="GeneID" id="95775743"/>
<dbReference type="SMART" id="SM00850">
    <property type="entry name" value="LytTR"/>
    <property type="match status" value="1"/>
</dbReference>
<dbReference type="InterPro" id="IPR013656">
    <property type="entry name" value="PAS_4"/>
</dbReference>
<dbReference type="InterPro" id="IPR035965">
    <property type="entry name" value="PAS-like_dom_sf"/>
</dbReference>
<dbReference type="Pfam" id="PF08448">
    <property type="entry name" value="PAS_4"/>
    <property type="match status" value="1"/>
</dbReference>